<dbReference type="InterPro" id="IPR039315">
    <property type="entry name" value="CheW"/>
</dbReference>
<evidence type="ECO:0000256" key="1">
    <source>
        <dbReference type="ARBA" id="ARBA00022553"/>
    </source>
</evidence>
<dbReference type="SUPFAM" id="SSF50341">
    <property type="entry name" value="CheW-like"/>
    <property type="match status" value="1"/>
</dbReference>
<evidence type="ECO:0000256" key="2">
    <source>
        <dbReference type="ARBA" id="ARBA00022679"/>
    </source>
</evidence>
<evidence type="ECO:0000256" key="3">
    <source>
        <dbReference type="ARBA" id="ARBA00022777"/>
    </source>
</evidence>
<dbReference type="EMBL" id="CP121694">
    <property type="protein sequence ID" value="WRO21122.1"/>
    <property type="molecule type" value="Genomic_DNA"/>
</dbReference>
<dbReference type="Pfam" id="PF01627">
    <property type="entry name" value="Hpt"/>
    <property type="match status" value="1"/>
</dbReference>
<dbReference type="Gene3D" id="2.40.50.180">
    <property type="entry name" value="CheA-289, Domain 4"/>
    <property type="match status" value="1"/>
</dbReference>
<dbReference type="Gene3D" id="2.30.30.40">
    <property type="entry name" value="SH3 Domains"/>
    <property type="match status" value="1"/>
</dbReference>
<dbReference type="InterPro" id="IPR036061">
    <property type="entry name" value="CheW-like_dom_sf"/>
</dbReference>
<dbReference type="GO" id="GO:0006935">
    <property type="term" value="P:chemotaxis"/>
    <property type="evidence" value="ECO:0007669"/>
    <property type="project" value="InterPro"/>
</dbReference>
<name>A0AAU0UL57_9FIRM</name>
<evidence type="ECO:0000256" key="4">
    <source>
        <dbReference type="PROSITE-ProRule" id="PRU00110"/>
    </source>
</evidence>
<evidence type="ECO:0000259" key="6">
    <source>
        <dbReference type="PROSITE" id="PS50894"/>
    </source>
</evidence>
<feature type="domain" description="HPt" evidence="6">
    <location>
        <begin position="1"/>
        <end position="102"/>
    </location>
</feature>
<dbReference type="InterPro" id="IPR036641">
    <property type="entry name" value="HPT_dom_sf"/>
</dbReference>
<dbReference type="InterPro" id="IPR002545">
    <property type="entry name" value="CheW-lke_dom"/>
</dbReference>
<dbReference type="KEGG" id="dbc:MFMK1_000917"/>
<dbReference type="InterPro" id="IPR008207">
    <property type="entry name" value="Sig_transdc_His_kin_Hpt_dom"/>
</dbReference>
<dbReference type="PROSITE" id="PS50851">
    <property type="entry name" value="CHEW"/>
    <property type="match status" value="1"/>
</dbReference>
<dbReference type="CDD" id="cd00088">
    <property type="entry name" value="HPT"/>
    <property type="match status" value="1"/>
</dbReference>
<dbReference type="Proteomes" id="UP001329915">
    <property type="component" value="Chromosome"/>
</dbReference>
<dbReference type="Gene3D" id="1.20.120.160">
    <property type="entry name" value="HPT domain"/>
    <property type="match status" value="1"/>
</dbReference>
<reference evidence="7 8" key="1">
    <citation type="submission" date="2023-04" db="EMBL/GenBank/DDBJ databases">
        <authorList>
            <person name="Hsu D."/>
        </authorList>
    </citation>
    <scope>NUCLEOTIDE SEQUENCE [LARGE SCALE GENOMIC DNA]</scope>
    <source>
        <strain evidence="7 8">MK1</strain>
    </source>
</reference>
<dbReference type="PROSITE" id="PS50894">
    <property type="entry name" value="HPT"/>
    <property type="match status" value="1"/>
</dbReference>
<keyword evidence="1 4" id="KW-0597">Phosphoprotein</keyword>
<dbReference type="PANTHER" id="PTHR22617:SF23">
    <property type="entry name" value="CHEMOTAXIS PROTEIN CHEW"/>
    <property type="match status" value="1"/>
</dbReference>
<dbReference type="PANTHER" id="PTHR22617">
    <property type="entry name" value="CHEMOTAXIS SENSOR HISTIDINE KINASE-RELATED"/>
    <property type="match status" value="1"/>
</dbReference>
<evidence type="ECO:0000313" key="7">
    <source>
        <dbReference type="EMBL" id="WRO21122.1"/>
    </source>
</evidence>
<organism evidence="7 8">
    <name type="scientific">Metallumcola ferriviriculae</name>
    <dbReference type="NCBI Taxonomy" id="3039180"/>
    <lineage>
        <taxon>Bacteria</taxon>
        <taxon>Bacillati</taxon>
        <taxon>Bacillota</taxon>
        <taxon>Clostridia</taxon>
        <taxon>Neomoorellales</taxon>
        <taxon>Desulfitibacteraceae</taxon>
        <taxon>Metallumcola</taxon>
    </lineage>
</organism>
<dbReference type="GO" id="GO:0000160">
    <property type="term" value="P:phosphorelay signal transduction system"/>
    <property type="evidence" value="ECO:0007669"/>
    <property type="project" value="InterPro"/>
</dbReference>
<keyword evidence="8" id="KW-1185">Reference proteome</keyword>
<dbReference type="RefSeq" id="WP_366923979.1">
    <property type="nucleotide sequence ID" value="NZ_CP121694.1"/>
</dbReference>
<dbReference type="GO" id="GO:0016301">
    <property type="term" value="F:kinase activity"/>
    <property type="evidence" value="ECO:0007669"/>
    <property type="project" value="UniProtKB-KW"/>
</dbReference>
<proteinExistence type="predicted"/>
<sequence length="299" mass="33411">MENAELLKEFVEEALTHIETVEIELLNLENGPTENKTIDELFRAVHSIKGTAGFFSLQNIVQLSHSMENIFDKVKNGTATTDEMIDNLLSANDCLKQMVADVENSDNLDISHELNKLSLFINTCPNAVTDQPPVVELNTETEIEKNTVYKTETLAAPVSKVLSFYLSNNHYGLDITAVKEINRKIEFTLVPDTPDHIVGLFNMRGQVVTLINLAKLLNCETSQSLTQSCCIILKCAGGDHNFVGFLIDQPGSVTEINMEMSEHPPANIGEQENKFVSKVIKLEHELLRLIDHNAILEYQ</sequence>
<gene>
    <name evidence="7" type="ORF">MFMK1_000917</name>
</gene>
<dbReference type="GO" id="GO:0005829">
    <property type="term" value="C:cytosol"/>
    <property type="evidence" value="ECO:0007669"/>
    <property type="project" value="TreeGrafter"/>
</dbReference>
<evidence type="ECO:0000259" key="5">
    <source>
        <dbReference type="PROSITE" id="PS50851"/>
    </source>
</evidence>
<keyword evidence="3" id="KW-0418">Kinase</keyword>
<dbReference type="SMART" id="SM00260">
    <property type="entry name" value="CheW"/>
    <property type="match status" value="1"/>
</dbReference>
<feature type="modified residue" description="Phosphohistidine" evidence="4">
    <location>
        <position position="46"/>
    </location>
</feature>
<keyword evidence="2" id="KW-0808">Transferase</keyword>
<dbReference type="SMART" id="SM00073">
    <property type="entry name" value="HPT"/>
    <property type="match status" value="1"/>
</dbReference>
<protein>
    <submittedName>
        <fullName evidence="7">Chemotaxis protein CheW</fullName>
    </submittedName>
</protein>
<accession>A0AAU0UL57</accession>
<dbReference type="Pfam" id="PF01584">
    <property type="entry name" value="CheW"/>
    <property type="match status" value="1"/>
</dbReference>
<feature type="domain" description="CheW-like" evidence="5">
    <location>
        <begin position="158"/>
        <end position="299"/>
    </location>
</feature>
<dbReference type="SUPFAM" id="SSF47226">
    <property type="entry name" value="Histidine-containing phosphotransfer domain, HPT domain"/>
    <property type="match status" value="1"/>
</dbReference>
<evidence type="ECO:0000313" key="8">
    <source>
        <dbReference type="Proteomes" id="UP001329915"/>
    </source>
</evidence>
<dbReference type="AlphaFoldDB" id="A0AAU0UL57"/>